<gene>
    <name evidence="4" type="ORF">CARN6_1906</name>
</gene>
<dbReference type="PANTHER" id="PTHR32309">
    <property type="entry name" value="TYROSINE-PROTEIN KINASE"/>
    <property type="match status" value="1"/>
</dbReference>
<feature type="region of interest" description="Disordered" evidence="2">
    <location>
        <begin position="346"/>
        <end position="378"/>
    </location>
</feature>
<dbReference type="EMBL" id="CABQ01000219">
    <property type="protein sequence ID" value="CBI08440.1"/>
    <property type="molecule type" value="Genomic_DNA"/>
</dbReference>
<keyword evidence="3" id="KW-1133">Transmembrane helix</keyword>
<evidence type="ECO:0000256" key="2">
    <source>
        <dbReference type="SAM" id="MobiDB-lite"/>
    </source>
</evidence>
<feature type="region of interest" description="Disordered" evidence="2">
    <location>
        <begin position="1"/>
        <end position="25"/>
    </location>
</feature>
<keyword evidence="3" id="KW-0812">Transmembrane</keyword>
<dbReference type="InterPro" id="IPR027417">
    <property type="entry name" value="P-loop_NTPase"/>
</dbReference>
<feature type="compositionally biased region" description="Basic and acidic residues" evidence="2">
    <location>
        <begin position="358"/>
        <end position="368"/>
    </location>
</feature>
<sequence length="694" mass="76289">MSDSQQSKNPLSAQSAREPVPNGVWNASSSNEPLIRLNIRRALRMRGRWFYAFSTIGLLLSVVLILARRPVFSASTLVYVQPSPPRVLPNGTPIWPYDFSTYEMNMQQQINSFTRQDVLSGAVAKMRGTGWQGSRESDRAAADRLSHAFTALRDGDSYQIQIKAQASNADLAAKLANAIAESFLENERKQEDYGLSSRVHLLQQEQKRIENLLALDRGELESINKRIGVGAITADTQDPFDQDVSDLRTELAKARSEHDLAEARLLSEQNGAYSADAETQADADPGLISLKTGLYQRRSVLIAQMAGLTVDHPLYKQGTVELQQLDKNIDDVTRQIQDKVKQRMDKKLEGDVETSAETESRLSAELDKASSQAGDSTQMLQRASDLNADIDRLQHRFGVVDEQIHDQTLQDEAPSGIHIAAFAVPPLRADASKSLKFGLATLFVCMLLGFGTTVARNGLDPHIYIAEDIEQLLGASPLVTIPDVEEVSSHLYQQFSLRVAAALEATHIAEGYRRVLISAVTQDVDAAALAREVCAQLAMLNRPWQCMSTSSAAAVSETALHEMSGFEQIARRFRSANATGDPACILADAAPLLLSGETEFLARFSDVFVLVVASGKTRRADLRAAAQLLQRMNMHKVGFLLTGLKRAHADRSHAALIARMEAADDLAAQTKLRSERLVSRKLSRTEFGKDEVRG</sequence>
<evidence type="ECO:0000256" key="1">
    <source>
        <dbReference type="SAM" id="Coils"/>
    </source>
</evidence>
<feature type="compositionally biased region" description="Polar residues" evidence="2">
    <location>
        <begin position="369"/>
        <end position="378"/>
    </location>
</feature>
<name>E6QMG9_9ZZZZ</name>
<dbReference type="AlphaFoldDB" id="E6QMG9"/>
<protein>
    <submittedName>
        <fullName evidence="4">Uncharacterized protein</fullName>
    </submittedName>
</protein>
<evidence type="ECO:0000313" key="4">
    <source>
        <dbReference type="EMBL" id="CBI08440.1"/>
    </source>
</evidence>
<reference evidence="4" key="1">
    <citation type="submission" date="2009-10" db="EMBL/GenBank/DDBJ databases">
        <title>Diversity of trophic interactions inside an arsenic-rich microbial ecosystem.</title>
        <authorList>
            <person name="Bertin P.N."/>
            <person name="Heinrich-Salmeron A."/>
            <person name="Pelletier E."/>
            <person name="Goulhen-Chollet F."/>
            <person name="Arsene-Ploetze F."/>
            <person name="Gallien S."/>
            <person name="Calteau A."/>
            <person name="Vallenet D."/>
            <person name="Casiot C."/>
            <person name="Chane-Woon-Ming B."/>
            <person name="Giloteaux L."/>
            <person name="Barakat M."/>
            <person name="Bonnefoy V."/>
            <person name="Bruneel O."/>
            <person name="Chandler M."/>
            <person name="Cleiss J."/>
            <person name="Duran R."/>
            <person name="Elbaz-Poulichet F."/>
            <person name="Fonknechten N."/>
            <person name="Lauga B."/>
            <person name="Mornico D."/>
            <person name="Ortet P."/>
            <person name="Schaeffer C."/>
            <person name="Siguier P."/>
            <person name="Alexander Thil Smith A."/>
            <person name="Van Dorsselaer A."/>
            <person name="Weissenbach J."/>
            <person name="Medigue C."/>
            <person name="Le Paslier D."/>
        </authorList>
    </citation>
    <scope>NUCLEOTIDE SEQUENCE</scope>
</reference>
<organism evidence="4">
    <name type="scientific">mine drainage metagenome</name>
    <dbReference type="NCBI Taxonomy" id="410659"/>
    <lineage>
        <taxon>unclassified sequences</taxon>
        <taxon>metagenomes</taxon>
        <taxon>ecological metagenomes</taxon>
    </lineage>
</organism>
<dbReference type="PANTHER" id="PTHR32309:SF31">
    <property type="entry name" value="CAPSULAR EXOPOLYSACCHARIDE FAMILY"/>
    <property type="match status" value="1"/>
</dbReference>
<keyword evidence="1" id="KW-0175">Coiled coil</keyword>
<dbReference type="Gene3D" id="3.40.50.300">
    <property type="entry name" value="P-loop containing nucleotide triphosphate hydrolases"/>
    <property type="match status" value="1"/>
</dbReference>
<feature type="compositionally biased region" description="Polar residues" evidence="2">
    <location>
        <begin position="1"/>
        <end position="15"/>
    </location>
</feature>
<evidence type="ECO:0000256" key="3">
    <source>
        <dbReference type="SAM" id="Phobius"/>
    </source>
</evidence>
<proteinExistence type="predicted"/>
<keyword evidence="3" id="KW-0472">Membrane</keyword>
<accession>E6QMG9</accession>
<feature type="coiled-coil region" evidence="1">
    <location>
        <begin position="315"/>
        <end position="342"/>
    </location>
</feature>
<feature type="transmembrane region" description="Helical" evidence="3">
    <location>
        <begin position="49"/>
        <end position="67"/>
    </location>
</feature>
<comment type="caution">
    <text evidence="4">The sequence shown here is derived from an EMBL/GenBank/DDBJ whole genome shotgun (WGS) entry which is preliminary data.</text>
</comment>
<dbReference type="InterPro" id="IPR050445">
    <property type="entry name" value="Bact_polysacc_biosynth/exp"/>
</dbReference>